<feature type="compositionally biased region" description="Low complexity" evidence="1">
    <location>
        <begin position="329"/>
        <end position="339"/>
    </location>
</feature>
<dbReference type="EMBL" id="MFJL01000024">
    <property type="protein sequence ID" value="OGG15518.1"/>
    <property type="molecule type" value="Genomic_DNA"/>
</dbReference>
<proteinExistence type="predicted"/>
<dbReference type="STRING" id="1798382.A3D77_06770"/>
<evidence type="ECO:0000256" key="1">
    <source>
        <dbReference type="SAM" id="MobiDB-lite"/>
    </source>
</evidence>
<protein>
    <submittedName>
        <fullName evidence="3">Uncharacterized protein</fullName>
    </submittedName>
</protein>
<keyword evidence="2" id="KW-0812">Transmembrane</keyword>
<gene>
    <name evidence="3" type="ORF">A3D77_06770</name>
</gene>
<feature type="region of interest" description="Disordered" evidence="1">
    <location>
        <begin position="328"/>
        <end position="391"/>
    </location>
</feature>
<feature type="compositionally biased region" description="Low complexity" evidence="1">
    <location>
        <begin position="367"/>
        <end position="384"/>
    </location>
</feature>
<keyword evidence="2" id="KW-1133">Transmembrane helix</keyword>
<name>A0A1F5ZSU8_9BACT</name>
<accession>A0A1F5ZSU8</accession>
<organism evidence="3 4">
    <name type="scientific">Candidatus Gottesmanbacteria bacterium RIFCSPHIGHO2_02_FULL_39_11</name>
    <dbReference type="NCBI Taxonomy" id="1798382"/>
    <lineage>
        <taxon>Bacteria</taxon>
        <taxon>Candidatus Gottesmaniibacteriota</taxon>
    </lineage>
</organism>
<evidence type="ECO:0000256" key="2">
    <source>
        <dbReference type="SAM" id="Phobius"/>
    </source>
</evidence>
<comment type="caution">
    <text evidence="3">The sequence shown here is derived from an EMBL/GenBank/DDBJ whole genome shotgun (WGS) entry which is preliminary data.</text>
</comment>
<sequence>MHRFETPRNQGEVATMITLVVLGVVLVGMIAGNKIIQEGSRFIPHAQTAPTPTGVPPNLCQGMSITHDGGVPSYIDVLSPSQPLHITSTANISNITRFSYIFYNMDNLYSPNNPKPIQFVAGQDFAINENASPPSNTHTITINYSMFDRPDLNNGGVKPTSIQVLAFFIDPVTGQGSAAASACVVWFTMDVNPTSTPVPPTRTPTPTPTVQWTMRAEARCANGSIPVLNQQTYVTYQFWPNESFSTSDGPQVGLHTVVINRPASTTNVYFWLKDFATNIGLSPMGSPFFAGVIYGNVFGLNYQGIQWSSDSVPGGTYSVQFQAPSSWCTAPTPTATRTPTPSPTRTPTPTATRTPTPTPTRTPTPIPLSVTPTRTPTPTATRTPTPVPPSVTGINCLRNNLGDANCDYSIDGVDYSVWLNSQCHVEPGTTSFCSTLPNNWDADFNNDGNRDDADYGIWLSNRGTP</sequence>
<feature type="transmembrane region" description="Helical" evidence="2">
    <location>
        <begin position="12"/>
        <end position="32"/>
    </location>
</feature>
<keyword evidence="2" id="KW-0472">Membrane</keyword>
<reference evidence="3 4" key="1">
    <citation type="journal article" date="2016" name="Nat. Commun.">
        <title>Thousands of microbial genomes shed light on interconnected biogeochemical processes in an aquifer system.</title>
        <authorList>
            <person name="Anantharaman K."/>
            <person name="Brown C.T."/>
            <person name="Hug L.A."/>
            <person name="Sharon I."/>
            <person name="Castelle C.J."/>
            <person name="Probst A.J."/>
            <person name="Thomas B.C."/>
            <person name="Singh A."/>
            <person name="Wilkins M.J."/>
            <person name="Karaoz U."/>
            <person name="Brodie E.L."/>
            <person name="Williams K.H."/>
            <person name="Hubbard S.S."/>
            <person name="Banfield J.F."/>
        </authorList>
    </citation>
    <scope>NUCLEOTIDE SEQUENCE [LARGE SCALE GENOMIC DNA]</scope>
</reference>
<dbReference type="AlphaFoldDB" id="A0A1F5ZSU8"/>
<dbReference type="Proteomes" id="UP000176923">
    <property type="component" value="Unassembled WGS sequence"/>
</dbReference>
<evidence type="ECO:0000313" key="3">
    <source>
        <dbReference type="EMBL" id="OGG15518.1"/>
    </source>
</evidence>
<evidence type="ECO:0000313" key="4">
    <source>
        <dbReference type="Proteomes" id="UP000176923"/>
    </source>
</evidence>
<feature type="compositionally biased region" description="Pro residues" evidence="1">
    <location>
        <begin position="356"/>
        <end position="366"/>
    </location>
</feature>